<dbReference type="EMBL" id="QOKW01000012">
    <property type="protein sequence ID" value="KAA0679574.1"/>
    <property type="molecule type" value="Genomic_DNA"/>
</dbReference>
<dbReference type="AlphaFoldDB" id="A0A9W7NIG0"/>
<dbReference type="RefSeq" id="WP_149470009.1">
    <property type="nucleotide sequence ID" value="NZ_QOKW01000012.1"/>
</dbReference>
<dbReference type="GO" id="GO:0051607">
    <property type="term" value="P:defense response to virus"/>
    <property type="evidence" value="ECO:0007669"/>
    <property type="project" value="UniProtKB-KW"/>
</dbReference>
<dbReference type="Pfam" id="PF18144">
    <property type="entry name" value="SMODS"/>
    <property type="match status" value="1"/>
</dbReference>
<evidence type="ECO:0000256" key="1">
    <source>
        <dbReference type="ARBA" id="ARBA00023118"/>
    </source>
</evidence>
<accession>A0A9W7NIG0</accession>
<dbReference type="Proteomes" id="UP000480854">
    <property type="component" value="Unassembled WGS sequence"/>
</dbReference>
<reference evidence="2 3" key="1">
    <citation type="submission" date="2018-07" db="EMBL/GenBank/DDBJ databases">
        <title>Genome sequence of Azospirillum sp. ATCC 49961.</title>
        <authorList>
            <person name="Sant'Anna F.H."/>
            <person name="Baldani J.I."/>
            <person name="Zilli J.E."/>
            <person name="Reis V.M."/>
            <person name="Hartmann A."/>
            <person name="Cruz L."/>
            <person name="de Souza E.M."/>
            <person name="de Oliveira Pedrosa F."/>
            <person name="Passaglia L.M.P."/>
        </authorList>
    </citation>
    <scope>NUCLEOTIDE SEQUENCE [LARGE SCALE GENOMIC DNA]</scope>
    <source>
        <strain evidence="2 3">ATCC 49961</strain>
    </source>
</reference>
<organism evidence="2 3">
    <name type="scientific">Roseomonas genomospecies 6</name>
    <dbReference type="NCBI Taxonomy" id="214106"/>
    <lineage>
        <taxon>Bacteria</taxon>
        <taxon>Pseudomonadati</taxon>
        <taxon>Pseudomonadota</taxon>
        <taxon>Alphaproteobacteria</taxon>
        <taxon>Acetobacterales</taxon>
        <taxon>Roseomonadaceae</taxon>
        <taxon>Roseomonas</taxon>
    </lineage>
</organism>
<gene>
    <name evidence="2" type="ORF">DS843_16710</name>
</gene>
<comment type="caution">
    <text evidence="2">The sequence shown here is derived from an EMBL/GenBank/DDBJ whole genome shotgun (WGS) entry which is preliminary data.</text>
</comment>
<dbReference type="CDD" id="cd05400">
    <property type="entry name" value="NT_2-5OAS_ClassI-CCAase"/>
    <property type="match status" value="1"/>
</dbReference>
<dbReference type="OrthoDB" id="1118920at2"/>
<protein>
    <submittedName>
        <fullName evidence="2">Nucleotidyltransferase</fullName>
    </submittedName>
</protein>
<keyword evidence="1" id="KW-0051">Antiviral defense</keyword>
<evidence type="ECO:0000313" key="2">
    <source>
        <dbReference type="EMBL" id="KAA0679574.1"/>
    </source>
</evidence>
<proteinExistence type="predicted"/>
<name>A0A9W7NIG0_9PROT</name>
<evidence type="ECO:0000313" key="3">
    <source>
        <dbReference type="Proteomes" id="UP000480854"/>
    </source>
</evidence>
<dbReference type="GO" id="GO:0016779">
    <property type="term" value="F:nucleotidyltransferase activity"/>
    <property type="evidence" value="ECO:0007669"/>
    <property type="project" value="InterPro"/>
</dbReference>
<dbReference type="InterPro" id="IPR006116">
    <property type="entry name" value="NT_2-5OAS_ClassI-CCAase"/>
</dbReference>
<sequence>MNGTTAWLNELLRDIAQKVQLPPSRYAEAVTHYEAVAKFLEADGSPLRPHGPLLLYPQGSFRIQSTISSRLDHDEFDIDLMLELNNVQRTEDPDTVLDLVVKGLTRERDDGRYRGCRVTKKKRCVTVEYEEMHLDITPAVLIDGAPRTSVIFDRHPDRPSHVVSNPEGFARAFEDATLPRELVLAMERALPVPEQKPLEAKSDQLLALQLLKRHRNVLYERGGNKPPSVLLAWFTMHAPRGDGLIGQLARLALSIEQTLARGPLRVENPACPQENFADRWPANQAEQNRFAKEMGALRKTLIALHESDEPLSAKRDVLRSLFGEAVTNLAFEALNERIGSTGQTSGVGWRPRTGIVLPVAATGGQTVAPHTFFGGPDREGR</sequence>
<keyword evidence="3" id="KW-1185">Reference proteome</keyword>